<accession>A0A0E9VF62</accession>
<proteinExistence type="predicted"/>
<dbReference type="AlphaFoldDB" id="A0A0E9VF62"/>
<evidence type="ECO:0000259" key="1">
    <source>
        <dbReference type="Pfam" id="PF13908"/>
    </source>
</evidence>
<reference evidence="2" key="1">
    <citation type="submission" date="2014-11" db="EMBL/GenBank/DDBJ databases">
        <authorList>
            <person name="Amaro Gonzalez C."/>
        </authorList>
    </citation>
    <scope>NUCLEOTIDE SEQUENCE</scope>
</reference>
<protein>
    <recommendedName>
        <fullName evidence="1">Shisa N-terminal domain-containing protein</fullName>
    </recommendedName>
</protein>
<dbReference type="Pfam" id="PF13908">
    <property type="entry name" value="Shisa_N"/>
    <property type="match status" value="1"/>
</dbReference>
<organism evidence="2">
    <name type="scientific">Anguilla anguilla</name>
    <name type="common">European freshwater eel</name>
    <name type="synonym">Muraena anguilla</name>
    <dbReference type="NCBI Taxonomy" id="7936"/>
    <lineage>
        <taxon>Eukaryota</taxon>
        <taxon>Metazoa</taxon>
        <taxon>Chordata</taxon>
        <taxon>Craniata</taxon>
        <taxon>Vertebrata</taxon>
        <taxon>Euteleostomi</taxon>
        <taxon>Actinopterygii</taxon>
        <taxon>Neopterygii</taxon>
        <taxon>Teleostei</taxon>
        <taxon>Anguilliformes</taxon>
        <taxon>Anguillidae</taxon>
        <taxon>Anguilla</taxon>
    </lineage>
</organism>
<dbReference type="EMBL" id="GBXM01032472">
    <property type="protein sequence ID" value="JAH76105.1"/>
    <property type="molecule type" value="Transcribed_RNA"/>
</dbReference>
<evidence type="ECO:0000313" key="2">
    <source>
        <dbReference type="EMBL" id="JAH76105.1"/>
    </source>
</evidence>
<reference evidence="2" key="2">
    <citation type="journal article" date="2015" name="Fish Shellfish Immunol.">
        <title>Early steps in the European eel (Anguilla anguilla)-Vibrio vulnificus interaction in the gills: Role of the RtxA13 toxin.</title>
        <authorList>
            <person name="Callol A."/>
            <person name="Pajuelo D."/>
            <person name="Ebbesson L."/>
            <person name="Teles M."/>
            <person name="MacKenzie S."/>
            <person name="Amaro C."/>
        </authorList>
    </citation>
    <scope>NUCLEOTIDE SEQUENCE</scope>
</reference>
<feature type="domain" description="Shisa N-terminal" evidence="1">
    <location>
        <begin position="10"/>
        <end position="27"/>
    </location>
</feature>
<dbReference type="InterPro" id="IPR053891">
    <property type="entry name" value="Shisa_N"/>
</dbReference>
<name>A0A0E9VF62_ANGAN</name>
<sequence length="30" mass="3498">MSMENSFKKMMYCCGENSQTYCCSDLSFTK</sequence>